<accession>E1YI12</accession>
<gene>
    <name evidence="1" type="ORF">N47_D30900</name>
</gene>
<evidence type="ECO:0000313" key="1">
    <source>
        <dbReference type="EMBL" id="CBX30281.1"/>
    </source>
</evidence>
<reference evidence="1" key="1">
    <citation type="journal article" date="2011" name="Environ. Microbiol.">
        <title>Genomic insights into the metabolic potential of the polycyclic aromatic hydrocarbon degrading sulfate-reducing Deltaproteobacterium N47.</title>
        <authorList>
            <person name="Bergmann F."/>
            <person name="Selesi D."/>
            <person name="Weinmaier T."/>
            <person name="Tischler P."/>
            <person name="Rattei T."/>
            <person name="Meckenstock R.U."/>
        </authorList>
    </citation>
    <scope>NUCLEOTIDE SEQUENCE</scope>
</reference>
<evidence type="ECO:0008006" key="2">
    <source>
        <dbReference type="Google" id="ProtNLM"/>
    </source>
</evidence>
<name>E1YI12_9BACT</name>
<organism evidence="1">
    <name type="scientific">uncultured Desulfobacterium sp</name>
    <dbReference type="NCBI Taxonomy" id="201089"/>
    <lineage>
        <taxon>Bacteria</taxon>
        <taxon>Pseudomonadati</taxon>
        <taxon>Thermodesulfobacteriota</taxon>
        <taxon>Desulfobacteria</taxon>
        <taxon>Desulfobacterales</taxon>
        <taxon>Desulfobacteriaceae</taxon>
        <taxon>Desulfobacterium</taxon>
        <taxon>environmental samples</taxon>
    </lineage>
</organism>
<dbReference type="AlphaFoldDB" id="E1YI12"/>
<sequence length="84" mass="10201">MEYYEEQRAGLGLRLKEEIDQHAKWITRNSDIPRIRKGGYRRVNIKVFPCYIVYIIHENILWILAIANSHKKPEYWIKRKDEVS</sequence>
<protein>
    <recommendedName>
        <fullName evidence="2">Type II toxin-antitoxin system RelE/ParE family toxin</fullName>
    </recommendedName>
</protein>
<proteinExistence type="predicted"/>
<dbReference type="EMBL" id="FR695874">
    <property type="protein sequence ID" value="CBX30281.1"/>
    <property type="molecule type" value="Genomic_DNA"/>
</dbReference>